<protein>
    <submittedName>
        <fullName evidence="1">Uncharacterized protein</fullName>
    </submittedName>
</protein>
<dbReference type="RefSeq" id="WP_145184763.1">
    <property type="nucleotide sequence ID" value="NZ_CP036266.1"/>
</dbReference>
<evidence type="ECO:0000313" key="2">
    <source>
        <dbReference type="Proteomes" id="UP000320421"/>
    </source>
</evidence>
<sequence length="121" mass="13331">MAGQPNDCPLCAAPVEYKLDADAELLCCPVCGCRIEGASLLLAFWERERTAIELSLSGPVTLETRLSELEYESLTLVELVMLLEGNVDVVGSEVDYEALNQARTVRELFGRLSHVVAMRED</sequence>
<name>A0A517PNY0_9PLAN</name>
<dbReference type="EMBL" id="CP036266">
    <property type="protein sequence ID" value="QDT21058.1"/>
    <property type="molecule type" value="Genomic_DNA"/>
</dbReference>
<dbReference type="OrthoDB" id="291098at2"/>
<gene>
    <name evidence="1" type="ORF">HG66A1_28510</name>
</gene>
<dbReference type="InterPro" id="IPR036736">
    <property type="entry name" value="ACP-like_sf"/>
</dbReference>
<dbReference type="SUPFAM" id="SSF47336">
    <property type="entry name" value="ACP-like"/>
    <property type="match status" value="1"/>
</dbReference>
<dbReference type="Proteomes" id="UP000320421">
    <property type="component" value="Chromosome"/>
</dbReference>
<evidence type="ECO:0000313" key="1">
    <source>
        <dbReference type="EMBL" id="QDT21058.1"/>
    </source>
</evidence>
<accession>A0A517PNY0</accession>
<proteinExistence type="predicted"/>
<keyword evidence="2" id="KW-1185">Reference proteome</keyword>
<reference evidence="1 2" key="1">
    <citation type="submission" date="2019-02" db="EMBL/GenBank/DDBJ databases">
        <title>Deep-cultivation of Planctomycetes and their phenomic and genomic characterization uncovers novel biology.</title>
        <authorList>
            <person name="Wiegand S."/>
            <person name="Jogler M."/>
            <person name="Boedeker C."/>
            <person name="Pinto D."/>
            <person name="Vollmers J."/>
            <person name="Rivas-Marin E."/>
            <person name="Kohn T."/>
            <person name="Peeters S.H."/>
            <person name="Heuer A."/>
            <person name="Rast P."/>
            <person name="Oberbeckmann S."/>
            <person name="Bunk B."/>
            <person name="Jeske O."/>
            <person name="Meyerdierks A."/>
            <person name="Storesund J.E."/>
            <person name="Kallscheuer N."/>
            <person name="Luecker S."/>
            <person name="Lage O.M."/>
            <person name="Pohl T."/>
            <person name="Merkel B.J."/>
            <person name="Hornburger P."/>
            <person name="Mueller R.-W."/>
            <person name="Bruemmer F."/>
            <person name="Labrenz M."/>
            <person name="Spormann A.M."/>
            <person name="Op den Camp H."/>
            <person name="Overmann J."/>
            <person name="Amann R."/>
            <person name="Jetten M.S.M."/>
            <person name="Mascher T."/>
            <person name="Medema M.H."/>
            <person name="Devos D.P."/>
            <person name="Kaster A.-K."/>
            <person name="Ovreas L."/>
            <person name="Rohde M."/>
            <person name="Galperin M.Y."/>
            <person name="Jogler C."/>
        </authorList>
    </citation>
    <scope>NUCLEOTIDE SEQUENCE [LARGE SCALE GENOMIC DNA]</scope>
    <source>
        <strain evidence="1 2">HG66A1</strain>
    </source>
</reference>
<dbReference type="Gene3D" id="1.10.1200.10">
    <property type="entry name" value="ACP-like"/>
    <property type="match status" value="1"/>
</dbReference>
<dbReference type="AlphaFoldDB" id="A0A517PNY0"/>
<organism evidence="1 2">
    <name type="scientific">Gimesia chilikensis</name>
    <dbReference type="NCBI Taxonomy" id="2605989"/>
    <lineage>
        <taxon>Bacteria</taxon>
        <taxon>Pseudomonadati</taxon>
        <taxon>Planctomycetota</taxon>
        <taxon>Planctomycetia</taxon>
        <taxon>Planctomycetales</taxon>
        <taxon>Planctomycetaceae</taxon>
        <taxon>Gimesia</taxon>
    </lineage>
</organism>